<dbReference type="InterPro" id="IPR001279">
    <property type="entry name" value="Metallo-B-lactamas"/>
</dbReference>
<dbReference type="InterPro" id="IPR052159">
    <property type="entry name" value="Competence_DNA_uptake"/>
</dbReference>
<dbReference type="SUPFAM" id="SSF56281">
    <property type="entry name" value="Metallo-hydrolase/oxidoreductase"/>
    <property type="match status" value="1"/>
</dbReference>
<feature type="domain" description="Metallo-beta-lactamase" evidence="1">
    <location>
        <begin position="77"/>
        <end position="101"/>
    </location>
</feature>
<dbReference type="RefSeq" id="WP_138835025.1">
    <property type="nucleotide sequence ID" value="NZ_VCNI01000001.1"/>
</dbReference>
<dbReference type="InterPro" id="IPR036866">
    <property type="entry name" value="RibonucZ/Hydroxyglut_hydro"/>
</dbReference>
<gene>
    <name evidence="2" type="ORF">FGG15_08055</name>
</gene>
<accession>A0ABY2WRW2</accession>
<dbReference type="Gene3D" id="3.60.15.10">
    <property type="entry name" value="Ribonuclease Z/Hydroxyacylglutathione hydrolase-like"/>
    <property type="match status" value="1"/>
</dbReference>
<dbReference type="EMBL" id="VCNI01000001">
    <property type="protein sequence ID" value="TMU57485.1"/>
    <property type="molecule type" value="Genomic_DNA"/>
</dbReference>
<name>A0ABY2WRW2_9FLAO</name>
<organism evidence="2 3">
    <name type="scientific">Flagellimonas algicola</name>
    <dbReference type="NCBI Taxonomy" id="2583815"/>
    <lineage>
        <taxon>Bacteria</taxon>
        <taxon>Pseudomonadati</taxon>
        <taxon>Bacteroidota</taxon>
        <taxon>Flavobacteriia</taxon>
        <taxon>Flavobacteriales</taxon>
        <taxon>Flavobacteriaceae</taxon>
        <taxon>Flagellimonas</taxon>
    </lineage>
</organism>
<keyword evidence="3" id="KW-1185">Reference proteome</keyword>
<protein>
    <submittedName>
        <fullName evidence="2">MBL fold metallo-hydrolase</fullName>
    </submittedName>
</protein>
<evidence type="ECO:0000313" key="3">
    <source>
        <dbReference type="Proteomes" id="UP000751614"/>
    </source>
</evidence>
<sequence>MGDLKIIFLSAGNGDSIFLEYTDDVGELHFGLVDCNDRGRFKPTQTFLKRYFELKDDGLQAKTGQKILERKGSYIFDYIFISHSHADHMGGLKDIIRNYGARRLFYFKNNKWGAQAPFVQAMKNGFTTHKWFRKIEHDLPLAAGTSPVLFESSEGSVECEVIWPFDGEISGKENNNSLIILIKHGHFNFLLGGDAEQSVWRDDRVKTKINQLEKVHILKVPHHGAKNGFLNTKGDFIAQELAAKTECAIVSSHIWRYGHPSEKVINQLDEHSTHVLRTEVNQNQNIQFISNGKTLEAQYFNKVHGQFIT</sequence>
<dbReference type="PANTHER" id="PTHR30619">
    <property type="entry name" value="DNA INTERNALIZATION/COMPETENCE PROTEIN COMEC/REC2"/>
    <property type="match status" value="1"/>
</dbReference>
<dbReference type="PANTHER" id="PTHR30619:SF1">
    <property type="entry name" value="RECOMBINATION PROTEIN 2"/>
    <property type="match status" value="1"/>
</dbReference>
<evidence type="ECO:0000259" key="1">
    <source>
        <dbReference type="Pfam" id="PF00753"/>
    </source>
</evidence>
<evidence type="ECO:0000313" key="2">
    <source>
        <dbReference type="EMBL" id="TMU57485.1"/>
    </source>
</evidence>
<proteinExistence type="predicted"/>
<dbReference type="Proteomes" id="UP000751614">
    <property type="component" value="Unassembled WGS sequence"/>
</dbReference>
<comment type="caution">
    <text evidence="2">The sequence shown here is derived from an EMBL/GenBank/DDBJ whole genome shotgun (WGS) entry which is preliminary data.</text>
</comment>
<dbReference type="Pfam" id="PF00753">
    <property type="entry name" value="Lactamase_B"/>
    <property type="match status" value="1"/>
</dbReference>
<reference evidence="2 3" key="1">
    <citation type="submission" date="2019-05" db="EMBL/GenBank/DDBJ databases">
        <title>Flagellimonas sp. AsT0115, sp. nov., isolated from a marine red algae, Asparagopsis taxiformis.</title>
        <authorList>
            <person name="Kim J."/>
            <person name="Jeong S.E."/>
            <person name="Jeon C.O."/>
        </authorList>
    </citation>
    <scope>NUCLEOTIDE SEQUENCE [LARGE SCALE GENOMIC DNA]</scope>
    <source>
        <strain evidence="2 3">AsT0115</strain>
    </source>
</reference>